<accession>A0A5N5QD40</accession>
<protein>
    <submittedName>
        <fullName evidence="1">Uncharacterized protein</fullName>
    </submittedName>
</protein>
<dbReference type="EMBL" id="SSOP01000242">
    <property type="protein sequence ID" value="KAB5589665.1"/>
    <property type="molecule type" value="Genomic_DNA"/>
</dbReference>
<proteinExistence type="predicted"/>
<organism evidence="1 2">
    <name type="scientific">Ceratobasidium theobromae</name>
    <dbReference type="NCBI Taxonomy" id="1582974"/>
    <lineage>
        <taxon>Eukaryota</taxon>
        <taxon>Fungi</taxon>
        <taxon>Dikarya</taxon>
        <taxon>Basidiomycota</taxon>
        <taxon>Agaricomycotina</taxon>
        <taxon>Agaricomycetes</taxon>
        <taxon>Cantharellales</taxon>
        <taxon>Ceratobasidiaceae</taxon>
        <taxon>Ceratobasidium</taxon>
    </lineage>
</organism>
<dbReference type="AlphaFoldDB" id="A0A5N5QD40"/>
<reference evidence="1 2" key="1">
    <citation type="journal article" date="2019" name="Fungal Biol. Biotechnol.">
        <title>Draft genome sequence of fastidious pathogen Ceratobasidium theobromae, which causes vascular-streak dieback in Theobroma cacao.</title>
        <authorList>
            <person name="Ali S.S."/>
            <person name="Asman A."/>
            <person name="Shao J."/>
            <person name="Firmansyah A.P."/>
            <person name="Susilo A.W."/>
            <person name="Rosmana A."/>
            <person name="McMahon P."/>
            <person name="Junaid M."/>
            <person name="Guest D."/>
            <person name="Kheng T.Y."/>
            <person name="Meinhardt L.W."/>
            <person name="Bailey B.A."/>
        </authorList>
    </citation>
    <scope>NUCLEOTIDE SEQUENCE [LARGE SCALE GENOMIC DNA]</scope>
    <source>
        <strain evidence="1 2">CT2</strain>
    </source>
</reference>
<comment type="caution">
    <text evidence="1">The sequence shown here is derived from an EMBL/GenBank/DDBJ whole genome shotgun (WGS) entry which is preliminary data.</text>
</comment>
<keyword evidence="2" id="KW-1185">Reference proteome</keyword>
<name>A0A5N5QD40_9AGAM</name>
<evidence type="ECO:0000313" key="1">
    <source>
        <dbReference type="EMBL" id="KAB5589665.1"/>
    </source>
</evidence>
<sequence length="166" mass="17815">MAELQSEIFFHFGTGIVTLIFSCSMLSEAPKDITSAINPIIGETTLQLQTAVFTINPSPLGSSSDLISIAPLNTRLGGHQQRPNQRGNRSRSIFALSQPASSSNNANLPSLFNKDPGPLCAKDVKPKTPLCFGESLVGTKKEDALVVRKLRRTRRRVGVGIGVGEV</sequence>
<evidence type="ECO:0000313" key="2">
    <source>
        <dbReference type="Proteomes" id="UP000383932"/>
    </source>
</evidence>
<dbReference type="Proteomes" id="UP000383932">
    <property type="component" value="Unassembled WGS sequence"/>
</dbReference>
<gene>
    <name evidence="1" type="ORF">CTheo_6886</name>
</gene>